<evidence type="ECO:0000313" key="9">
    <source>
        <dbReference type="Proteomes" id="UP000006365"/>
    </source>
</evidence>
<dbReference type="Pfam" id="PF14824">
    <property type="entry name" value="Sirohm_synth_M"/>
    <property type="match status" value="1"/>
</dbReference>
<reference evidence="8 9" key="1">
    <citation type="journal article" date="2011" name="Stand. Genomic Sci.">
        <title>Complete genome sequence of Desulfobulbus propionicus type strain (1pr3).</title>
        <authorList>
            <person name="Pagani I."/>
            <person name="Lapidus A."/>
            <person name="Nolan M."/>
            <person name="Lucas S."/>
            <person name="Hammon N."/>
            <person name="Deshpande S."/>
            <person name="Cheng J.F."/>
            <person name="Chertkov O."/>
            <person name="Davenport K."/>
            <person name="Tapia R."/>
            <person name="Han C."/>
            <person name="Goodwin L."/>
            <person name="Pitluck S."/>
            <person name="Liolios K."/>
            <person name="Mavromatis K."/>
            <person name="Ivanova N."/>
            <person name="Mikhailova N."/>
            <person name="Pati A."/>
            <person name="Chen A."/>
            <person name="Palaniappan K."/>
            <person name="Land M."/>
            <person name="Hauser L."/>
            <person name="Chang Y.J."/>
            <person name="Jeffries C.D."/>
            <person name="Detter J.C."/>
            <person name="Brambilla E."/>
            <person name="Kannan K.P."/>
            <person name="Djao O.D."/>
            <person name="Rohde M."/>
            <person name="Pukall R."/>
            <person name="Spring S."/>
            <person name="Goker M."/>
            <person name="Sikorski J."/>
            <person name="Woyke T."/>
            <person name="Bristow J."/>
            <person name="Eisen J.A."/>
            <person name="Markowitz V."/>
            <person name="Hugenholtz P."/>
            <person name="Kyrpides N.C."/>
            <person name="Klenk H.P."/>
        </authorList>
    </citation>
    <scope>NUCLEOTIDE SEQUENCE [LARGE SCALE GENOMIC DNA]</scope>
    <source>
        <strain evidence="9">ATCC 33891 / DSM 2032 / 1pr3</strain>
    </source>
</reference>
<dbReference type="Gene3D" id="3.40.50.720">
    <property type="entry name" value="NAD(P)-binding Rossmann-like Domain"/>
    <property type="match status" value="1"/>
</dbReference>
<dbReference type="Pfam" id="PF13241">
    <property type="entry name" value="NAD_binding_7"/>
    <property type="match status" value="1"/>
</dbReference>
<dbReference type="EMBL" id="CP002364">
    <property type="protein sequence ID" value="ADW18745.1"/>
    <property type="molecule type" value="Genomic_DNA"/>
</dbReference>
<evidence type="ECO:0000313" key="8">
    <source>
        <dbReference type="EMBL" id="ADW18745.1"/>
    </source>
</evidence>
<proteinExistence type="predicted"/>
<dbReference type="Gene3D" id="1.10.8.610">
    <property type="entry name" value="SirC, precorrin-2 dehydrogenase, C-terminal helical domain-like"/>
    <property type="match status" value="1"/>
</dbReference>
<keyword evidence="4" id="KW-0520">NAD</keyword>
<dbReference type="GO" id="GO:0004325">
    <property type="term" value="F:ferrochelatase activity"/>
    <property type="evidence" value="ECO:0007669"/>
    <property type="project" value="InterPro"/>
</dbReference>
<dbReference type="GO" id="GO:0043115">
    <property type="term" value="F:precorrin-2 dehydrogenase activity"/>
    <property type="evidence" value="ECO:0007669"/>
    <property type="project" value="UniProtKB-EC"/>
</dbReference>
<evidence type="ECO:0000256" key="3">
    <source>
        <dbReference type="ARBA" id="ARBA00023002"/>
    </source>
</evidence>
<dbReference type="Proteomes" id="UP000006365">
    <property type="component" value="Chromosome"/>
</dbReference>
<dbReference type="UniPathway" id="UPA00262">
    <property type="reaction ID" value="UER00222"/>
</dbReference>
<dbReference type="EC" id="1.3.1.76" evidence="2"/>
<evidence type="ECO:0000256" key="6">
    <source>
        <dbReference type="ARBA" id="ARBA00047561"/>
    </source>
</evidence>
<dbReference type="GO" id="GO:0019354">
    <property type="term" value="P:siroheme biosynthetic process"/>
    <property type="evidence" value="ECO:0007669"/>
    <property type="project" value="UniProtKB-UniPathway"/>
</dbReference>
<dbReference type="SUPFAM" id="SSF51735">
    <property type="entry name" value="NAD(P)-binding Rossmann-fold domains"/>
    <property type="match status" value="1"/>
</dbReference>
<name>A0A7U3YNQ8_DESPD</name>
<evidence type="ECO:0000256" key="2">
    <source>
        <dbReference type="ARBA" id="ARBA00012400"/>
    </source>
</evidence>
<accession>A0A7U3YNQ8</accession>
<dbReference type="PANTHER" id="PTHR35330:SF1">
    <property type="entry name" value="SIROHEME BIOSYNTHESIS PROTEIN MET8"/>
    <property type="match status" value="1"/>
</dbReference>
<dbReference type="RefSeq" id="WP_015725271.1">
    <property type="nucleotide sequence ID" value="NC_014972.1"/>
</dbReference>
<dbReference type="PANTHER" id="PTHR35330">
    <property type="entry name" value="SIROHEME BIOSYNTHESIS PROTEIN MET8"/>
    <property type="match status" value="1"/>
</dbReference>
<protein>
    <recommendedName>
        <fullName evidence="2">precorrin-2 dehydrogenase</fullName>
        <ecNumber evidence="2">1.3.1.76</ecNumber>
    </recommendedName>
</protein>
<dbReference type="NCBIfam" id="TIGR01470">
    <property type="entry name" value="cysG_Nterm"/>
    <property type="match status" value="1"/>
</dbReference>
<dbReference type="InterPro" id="IPR028281">
    <property type="entry name" value="Sirohaem_synthase_central"/>
</dbReference>
<comment type="pathway">
    <text evidence="1">Porphyrin-containing compound metabolism; siroheme biosynthesis; sirohydrochlorin from precorrin-2: step 1/1.</text>
</comment>
<dbReference type="InterPro" id="IPR006367">
    <property type="entry name" value="Sirohaem_synthase_N"/>
</dbReference>
<dbReference type="InterPro" id="IPR042518">
    <property type="entry name" value="SirC_C"/>
</dbReference>
<sequence>MYPVCLDIAERLCVVIGGGQVAERKVRGLLISAGVVRVVSPEVTRGLLSLIENRAVEWRQKKYHPSDLEGAFLVFAATNLSTVQAAVHRDARAAGLLINVANAPQLCTFQVPATIRRGDLTVSVATNGKSPAVAAMVRKRLEREFGEEWALLTRLAFLLREQMLAEEDRNMEVKNLFQKILHDDIVDWLRERQWANIQQHLESVLGRPVDRELEILIKENP</sequence>
<keyword evidence="9" id="KW-1185">Reference proteome</keyword>
<dbReference type="InterPro" id="IPR036291">
    <property type="entry name" value="NAD(P)-bd_dom_sf"/>
</dbReference>
<dbReference type="InterPro" id="IPR028161">
    <property type="entry name" value="Met8-like"/>
</dbReference>
<evidence type="ECO:0000256" key="1">
    <source>
        <dbReference type="ARBA" id="ARBA00005010"/>
    </source>
</evidence>
<dbReference type="AlphaFoldDB" id="A0A7U3YNQ8"/>
<keyword evidence="5" id="KW-0627">Porphyrin biosynthesis</keyword>
<feature type="domain" description="Siroheme synthase central" evidence="7">
    <location>
        <begin position="117"/>
        <end position="143"/>
    </location>
</feature>
<gene>
    <name evidence="8" type="ordered locus">Despr_2609</name>
</gene>
<dbReference type="SUPFAM" id="SSF75615">
    <property type="entry name" value="Siroheme synthase middle domains-like"/>
    <property type="match status" value="1"/>
</dbReference>
<organism evidence="8 9">
    <name type="scientific">Desulfobulbus propionicus (strain ATCC 33891 / DSM 2032 / VKM B-1956 / 1pr3)</name>
    <dbReference type="NCBI Taxonomy" id="577650"/>
    <lineage>
        <taxon>Bacteria</taxon>
        <taxon>Pseudomonadati</taxon>
        <taxon>Thermodesulfobacteriota</taxon>
        <taxon>Desulfobulbia</taxon>
        <taxon>Desulfobulbales</taxon>
        <taxon>Desulfobulbaceae</taxon>
        <taxon>Desulfobulbus</taxon>
    </lineage>
</organism>
<evidence type="ECO:0000259" key="7">
    <source>
        <dbReference type="Pfam" id="PF14824"/>
    </source>
</evidence>
<evidence type="ECO:0000256" key="5">
    <source>
        <dbReference type="ARBA" id="ARBA00023244"/>
    </source>
</evidence>
<comment type="catalytic activity">
    <reaction evidence="6">
        <text>precorrin-2 + NAD(+) = sirohydrochlorin + NADH + 2 H(+)</text>
        <dbReference type="Rhea" id="RHEA:15613"/>
        <dbReference type="ChEBI" id="CHEBI:15378"/>
        <dbReference type="ChEBI" id="CHEBI:57540"/>
        <dbReference type="ChEBI" id="CHEBI:57945"/>
        <dbReference type="ChEBI" id="CHEBI:58351"/>
        <dbReference type="ChEBI" id="CHEBI:58827"/>
        <dbReference type="EC" id="1.3.1.76"/>
    </reaction>
</comment>
<evidence type="ECO:0000256" key="4">
    <source>
        <dbReference type="ARBA" id="ARBA00023027"/>
    </source>
</evidence>
<keyword evidence="3" id="KW-0560">Oxidoreductase</keyword>
<dbReference type="KEGG" id="dpr:Despr_2609"/>